<dbReference type="GO" id="GO:0006285">
    <property type="term" value="P:base-excision repair, AP site formation"/>
    <property type="evidence" value="ECO:0007669"/>
    <property type="project" value="TreeGrafter"/>
</dbReference>
<dbReference type="PANTHER" id="PTHR43003:SF6">
    <property type="entry name" value="DNA GLYCOSYLASE"/>
    <property type="match status" value="1"/>
</dbReference>
<dbReference type="Proteomes" id="UP000322159">
    <property type="component" value="Chromosome"/>
</dbReference>
<evidence type="ECO:0000313" key="4">
    <source>
        <dbReference type="Proteomes" id="UP000322159"/>
    </source>
</evidence>
<dbReference type="GO" id="GO:0043916">
    <property type="term" value="F:DNA-7-methylguanine glycosylase activity"/>
    <property type="evidence" value="ECO:0007669"/>
    <property type="project" value="TreeGrafter"/>
</dbReference>
<evidence type="ECO:0000313" key="3">
    <source>
        <dbReference type="EMBL" id="QEO09105.1"/>
    </source>
</evidence>
<dbReference type="GO" id="GO:0032993">
    <property type="term" value="C:protein-DNA complex"/>
    <property type="evidence" value="ECO:0007669"/>
    <property type="project" value="TreeGrafter"/>
</dbReference>
<dbReference type="PANTHER" id="PTHR43003">
    <property type="entry name" value="DNA-3-METHYLADENINE GLYCOSYLASE"/>
    <property type="match status" value="1"/>
</dbReference>
<evidence type="ECO:0000256" key="1">
    <source>
        <dbReference type="ARBA" id="ARBA00022763"/>
    </source>
</evidence>
<dbReference type="GO" id="GO:0005737">
    <property type="term" value="C:cytoplasm"/>
    <property type="evidence" value="ECO:0007669"/>
    <property type="project" value="TreeGrafter"/>
</dbReference>
<protein>
    <submittedName>
        <fullName evidence="3">DNA-3-methyladenine glycosylase 2 family protein</fullName>
    </submittedName>
</protein>
<keyword evidence="2" id="KW-0234">DNA repair</keyword>
<keyword evidence="1" id="KW-0227">DNA damage</keyword>
<reference evidence="3 4" key="1">
    <citation type="submission" date="2019-09" db="EMBL/GenBank/DDBJ databases">
        <title>Genome sequencing of strain KACC 19322.</title>
        <authorList>
            <person name="Heo J."/>
            <person name="Kim S.-J."/>
            <person name="Kim J.-S."/>
            <person name="Hong S.-B."/>
            <person name="Kwon S.-W."/>
        </authorList>
    </citation>
    <scope>NUCLEOTIDE SEQUENCE [LARGE SCALE GENOMIC DNA]</scope>
    <source>
        <strain evidence="3 4">KACC 19322</strain>
    </source>
</reference>
<dbReference type="AlphaFoldDB" id="A0A5C1Y7G0"/>
<accession>A0A5C1Y7G0</accession>
<organism evidence="3 4">
    <name type="scientific">Protaetiibacter larvae</name>
    <dbReference type="NCBI Taxonomy" id="2592654"/>
    <lineage>
        <taxon>Bacteria</taxon>
        <taxon>Bacillati</taxon>
        <taxon>Actinomycetota</taxon>
        <taxon>Actinomycetes</taxon>
        <taxon>Micrococcales</taxon>
        <taxon>Microbacteriaceae</taxon>
        <taxon>Protaetiibacter</taxon>
    </lineage>
</organism>
<gene>
    <name evidence="3" type="ORF">FLP23_03180</name>
</gene>
<dbReference type="Gene3D" id="1.10.340.30">
    <property type="entry name" value="Hypothetical protein, domain 2"/>
    <property type="match status" value="1"/>
</dbReference>
<sequence length="302" mass="32982">MDPIVARYAPAEQVVLRLVLAPLAQGGTDPTFRRDADGWWLTLRLATGAATLLLREHRDGVEARAWGAGAEEAIAGVPALLGADDDAEGFEPGRHPLVARLHHEHPGLRLTRTGRILPCLVPSVLGQKVTGIEQKSAWRQLVTRFGDPAPGPAPLGMRVVPSAERWRRIPSWEWHRAGVGPQRADTLMRVFAVADALERAATVPADEAARRLRTLAGIGPWTVAETVQRSHGDPDAVSVGDFHLCKRVGAALIGQRVDDDGMLELLEPWRGHRQRVVRLIETAGLGYERHGPRLAIPAHRSR</sequence>
<dbReference type="RefSeq" id="WP_149324535.1">
    <property type="nucleotide sequence ID" value="NZ_CP043504.1"/>
</dbReference>
<dbReference type="GO" id="GO:0006307">
    <property type="term" value="P:DNA alkylation repair"/>
    <property type="evidence" value="ECO:0007669"/>
    <property type="project" value="TreeGrafter"/>
</dbReference>
<dbReference type="KEGG" id="lyk:FLP23_03180"/>
<dbReference type="SUPFAM" id="SSF48150">
    <property type="entry name" value="DNA-glycosylase"/>
    <property type="match status" value="1"/>
</dbReference>
<dbReference type="GO" id="GO:0008725">
    <property type="term" value="F:DNA-3-methyladenine glycosylase activity"/>
    <property type="evidence" value="ECO:0007669"/>
    <property type="project" value="TreeGrafter"/>
</dbReference>
<dbReference type="InterPro" id="IPR011257">
    <property type="entry name" value="DNA_glycosylase"/>
</dbReference>
<dbReference type="OrthoDB" id="5501430at2"/>
<evidence type="ECO:0000256" key="2">
    <source>
        <dbReference type="ARBA" id="ARBA00023204"/>
    </source>
</evidence>
<proteinExistence type="predicted"/>
<name>A0A5C1Y7G0_9MICO</name>
<keyword evidence="4" id="KW-1185">Reference proteome</keyword>
<dbReference type="EMBL" id="CP043504">
    <property type="protein sequence ID" value="QEO09105.1"/>
    <property type="molecule type" value="Genomic_DNA"/>
</dbReference>
<dbReference type="GO" id="GO:0032131">
    <property type="term" value="F:alkylated DNA binding"/>
    <property type="evidence" value="ECO:0007669"/>
    <property type="project" value="TreeGrafter"/>
</dbReference>
<dbReference type="InterPro" id="IPR051912">
    <property type="entry name" value="Alkylbase_DNA_Glycosylase/TA"/>
</dbReference>